<dbReference type="EMBL" id="ML994660">
    <property type="protein sequence ID" value="KAF2180010.1"/>
    <property type="molecule type" value="Genomic_DNA"/>
</dbReference>
<gene>
    <name evidence="1" type="ORF">K469DRAFT_715615</name>
</gene>
<reference evidence="1" key="1">
    <citation type="journal article" date="2020" name="Stud. Mycol.">
        <title>101 Dothideomycetes genomes: a test case for predicting lifestyles and emergence of pathogens.</title>
        <authorList>
            <person name="Haridas S."/>
            <person name="Albert R."/>
            <person name="Binder M."/>
            <person name="Bloem J."/>
            <person name="Labutti K."/>
            <person name="Salamov A."/>
            <person name="Andreopoulos B."/>
            <person name="Baker S."/>
            <person name="Barry K."/>
            <person name="Bills G."/>
            <person name="Bluhm B."/>
            <person name="Cannon C."/>
            <person name="Castanera R."/>
            <person name="Culley D."/>
            <person name="Daum C."/>
            <person name="Ezra D."/>
            <person name="Gonzalez J."/>
            <person name="Henrissat B."/>
            <person name="Kuo A."/>
            <person name="Liang C."/>
            <person name="Lipzen A."/>
            <person name="Lutzoni F."/>
            <person name="Magnuson J."/>
            <person name="Mondo S."/>
            <person name="Nolan M."/>
            <person name="Ohm R."/>
            <person name="Pangilinan J."/>
            <person name="Park H.-J."/>
            <person name="Ramirez L."/>
            <person name="Alfaro M."/>
            <person name="Sun H."/>
            <person name="Tritt A."/>
            <person name="Yoshinaga Y."/>
            <person name="Zwiers L.-H."/>
            <person name="Turgeon B."/>
            <person name="Goodwin S."/>
            <person name="Spatafora J."/>
            <person name="Crous P."/>
            <person name="Grigoriev I."/>
        </authorList>
    </citation>
    <scope>NUCLEOTIDE SEQUENCE</scope>
    <source>
        <strain evidence="1">CBS 207.26</strain>
    </source>
</reference>
<evidence type="ECO:0000313" key="2">
    <source>
        <dbReference type="Proteomes" id="UP000800200"/>
    </source>
</evidence>
<name>A0A6A6DQ13_9PEZI</name>
<evidence type="ECO:0000313" key="1">
    <source>
        <dbReference type="EMBL" id="KAF2180010.1"/>
    </source>
</evidence>
<sequence length="150" mass="17330">MLNRRHSVKPENIGNLGTRWLLDTDWVSTLFTRTHLSNVERLFSKHEYRTALAEVDSLLRCSLTREARFEGTLLKSTILRAIGSNFMYDALAQCSEALGLCDRYQVLDNFRPKANFYKGICLYRLKVFTQAQLAFGSVGLIDFFHEKTKE</sequence>
<keyword evidence="2" id="KW-1185">Reference proteome</keyword>
<proteinExistence type="predicted"/>
<accession>A0A6A6DQ13</accession>
<organism evidence="1 2">
    <name type="scientific">Zopfia rhizophila CBS 207.26</name>
    <dbReference type="NCBI Taxonomy" id="1314779"/>
    <lineage>
        <taxon>Eukaryota</taxon>
        <taxon>Fungi</taxon>
        <taxon>Dikarya</taxon>
        <taxon>Ascomycota</taxon>
        <taxon>Pezizomycotina</taxon>
        <taxon>Dothideomycetes</taxon>
        <taxon>Dothideomycetes incertae sedis</taxon>
        <taxon>Zopfiaceae</taxon>
        <taxon>Zopfia</taxon>
    </lineage>
</organism>
<dbReference type="OrthoDB" id="3791184at2759"/>
<dbReference type="Proteomes" id="UP000800200">
    <property type="component" value="Unassembled WGS sequence"/>
</dbReference>
<protein>
    <submittedName>
        <fullName evidence="1">Uncharacterized protein</fullName>
    </submittedName>
</protein>
<dbReference type="AlphaFoldDB" id="A0A6A6DQ13"/>